<dbReference type="Proteomes" id="UP000520767">
    <property type="component" value="Unassembled WGS sequence"/>
</dbReference>
<evidence type="ECO:0000256" key="1">
    <source>
        <dbReference type="ARBA" id="ARBA00000022"/>
    </source>
</evidence>
<evidence type="ECO:0000256" key="3">
    <source>
        <dbReference type="SAM" id="MobiDB-lite"/>
    </source>
</evidence>
<feature type="region of interest" description="Disordered" evidence="3">
    <location>
        <begin position="181"/>
        <end position="208"/>
    </location>
</feature>
<dbReference type="AlphaFoldDB" id="A0A7W7Q375"/>
<dbReference type="Pfam" id="PF24645">
    <property type="entry name" value="DUF7639"/>
    <property type="match status" value="1"/>
</dbReference>
<dbReference type="InterPro" id="IPR056055">
    <property type="entry name" value="DUF7638"/>
</dbReference>
<feature type="domain" description="DUF7639" evidence="6">
    <location>
        <begin position="112"/>
        <end position="190"/>
    </location>
</feature>
<dbReference type="InterPro" id="IPR012816">
    <property type="entry name" value="NADAR"/>
</dbReference>
<evidence type="ECO:0000259" key="5">
    <source>
        <dbReference type="Pfam" id="PF24644"/>
    </source>
</evidence>
<dbReference type="GO" id="GO:0016740">
    <property type="term" value="F:transferase activity"/>
    <property type="evidence" value="ECO:0007669"/>
    <property type="project" value="UniProtKB-KW"/>
</dbReference>
<evidence type="ECO:0000256" key="2">
    <source>
        <dbReference type="ARBA" id="ARBA00000751"/>
    </source>
</evidence>
<keyword evidence="7" id="KW-0808">Transferase</keyword>
<reference evidence="7 8" key="1">
    <citation type="submission" date="2020-08" db="EMBL/GenBank/DDBJ databases">
        <title>Genomic Encyclopedia of Type Strains, Phase III (KMG-III): the genomes of soil and plant-associated and newly described type strains.</title>
        <authorList>
            <person name="Whitman W."/>
        </authorList>
    </citation>
    <scope>NUCLEOTIDE SEQUENCE [LARGE SCALE GENOMIC DNA]</scope>
    <source>
        <strain evidence="7 8">CECT 8960</strain>
    </source>
</reference>
<feature type="domain" description="DUF7638" evidence="5">
    <location>
        <begin position="6"/>
        <end position="111"/>
    </location>
</feature>
<evidence type="ECO:0000313" key="8">
    <source>
        <dbReference type="Proteomes" id="UP000520767"/>
    </source>
</evidence>
<dbReference type="InterPro" id="IPR037238">
    <property type="entry name" value="YbiA-like_sf"/>
</dbReference>
<dbReference type="CDD" id="cd15457">
    <property type="entry name" value="NADAR"/>
    <property type="match status" value="1"/>
</dbReference>
<protein>
    <submittedName>
        <fullName evidence="7">Putative NAD-dependent protein-ADP-ribosyltransferase YbiA (DUF1768 family)</fullName>
    </submittedName>
</protein>
<dbReference type="InterPro" id="IPR056056">
    <property type="entry name" value="DUF7639"/>
</dbReference>
<dbReference type="RefSeq" id="WP_184810221.1">
    <property type="nucleotide sequence ID" value="NZ_JACHJQ010000002.1"/>
</dbReference>
<dbReference type="Pfam" id="PF24644">
    <property type="entry name" value="DUF7638"/>
    <property type="match status" value="1"/>
</dbReference>
<gene>
    <name evidence="7" type="ORF">FHR82_002314</name>
</gene>
<dbReference type="Gene3D" id="1.10.357.40">
    <property type="entry name" value="YbiA-like"/>
    <property type="match status" value="1"/>
</dbReference>
<evidence type="ECO:0000259" key="4">
    <source>
        <dbReference type="Pfam" id="PF08719"/>
    </source>
</evidence>
<proteinExistence type="predicted"/>
<comment type="catalytic activity">
    <reaction evidence="2">
        <text>2,5-diamino-6-hydroxy-4-(5-phosphoribosylamino)-pyrimidine + H2O = 2,5,6-triamino-4-hydroxypyrimidine + D-ribose 5-phosphate</text>
        <dbReference type="Rhea" id="RHEA:23436"/>
        <dbReference type="ChEBI" id="CHEBI:15377"/>
        <dbReference type="ChEBI" id="CHEBI:58614"/>
        <dbReference type="ChEBI" id="CHEBI:78346"/>
        <dbReference type="ChEBI" id="CHEBI:137796"/>
    </reaction>
</comment>
<keyword evidence="8" id="KW-1185">Reference proteome</keyword>
<dbReference type="EMBL" id="JACHJQ010000002">
    <property type="protein sequence ID" value="MBB4906097.1"/>
    <property type="molecule type" value="Genomic_DNA"/>
</dbReference>
<dbReference type="Pfam" id="PF08719">
    <property type="entry name" value="NADAR"/>
    <property type="match status" value="1"/>
</dbReference>
<evidence type="ECO:0000313" key="7">
    <source>
        <dbReference type="EMBL" id="MBB4906097.1"/>
    </source>
</evidence>
<dbReference type="SUPFAM" id="SSF143990">
    <property type="entry name" value="YbiA-like"/>
    <property type="match status" value="1"/>
</dbReference>
<evidence type="ECO:0000259" key="6">
    <source>
        <dbReference type="Pfam" id="PF24645"/>
    </source>
</evidence>
<feature type="domain" description="NADAR" evidence="4">
    <location>
        <begin position="229"/>
        <end position="350"/>
    </location>
</feature>
<comment type="catalytic activity">
    <reaction evidence="1">
        <text>5-amino-6-(5-phospho-D-ribosylamino)uracil + H2O = 5,6-diaminouracil + D-ribose 5-phosphate</text>
        <dbReference type="Rhea" id="RHEA:55020"/>
        <dbReference type="ChEBI" id="CHEBI:15377"/>
        <dbReference type="ChEBI" id="CHEBI:46252"/>
        <dbReference type="ChEBI" id="CHEBI:58453"/>
        <dbReference type="ChEBI" id="CHEBI:78346"/>
    </reaction>
</comment>
<sequence length="366" mass="40584">MGRLNRTFREVDGERVEGTWRHAFIRNGDTYFLTDLKIYADGVIDCWEHVTLDEFAVKVREGWVATTLPDGARASAHHVAAWTFGNPMTWVDEDGLIGEVADEIDQLAGRPDSTDRCLAAADVYRHDPTEANRAALEEAYLAIPEHLRNYALGDMDYKDGPLRDLFGADDEARQRALDYFADQDQERETAEASLPADGPEGSGRSTITIRGTVYPSGWPADPGLEVLQNSYPAPITCHGGTYPSVTHAYWALSTSDERARARIAETANPFQAREIAEAAPRRDGWADARVAVMGALMREKYRAHSHLADVLLSTGDAQLVSNEYLWSRFWSRPGGRHWLARLLEAVRSELAAARAGIAVSASHDQM</sequence>
<organism evidence="7 8">
    <name type="scientific">Actinophytocola algeriensis</name>
    <dbReference type="NCBI Taxonomy" id="1768010"/>
    <lineage>
        <taxon>Bacteria</taxon>
        <taxon>Bacillati</taxon>
        <taxon>Actinomycetota</taxon>
        <taxon>Actinomycetes</taxon>
        <taxon>Pseudonocardiales</taxon>
        <taxon>Pseudonocardiaceae</taxon>
    </lineage>
</organism>
<accession>A0A7W7Q375</accession>
<comment type="caution">
    <text evidence="7">The sequence shown here is derived from an EMBL/GenBank/DDBJ whole genome shotgun (WGS) entry which is preliminary data.</text>
</comment>
<name>A0A7W7Q375_9PSEU</name>